<feature type="coiled-coil region" evidence="1">
    <location>
        <begin position="54"/>
        <end position="95"/>
    </location>
</feature>
<protein>
    <submittedName>
        <fullName evidence="2">5628_t:CDS:1</fullName>
    </submittedName>
</protein>
<feature type="non-terminal residue" evidence="2">
    <location>
        <position position="1"/>
    </location>
</feature>
<keyword evidence="1" id="KW-0175">Coiled coil</keyword>
<feature type="non-terminal residue" evidence="2">
    <location>
        <position position="101"/>
    </location>
</feature>
<evidence type="ECO:0000313" key="3">
    <source>
        <dbReference type="Proteomes" id="UP000789396"/>
    </source>
</evidence>
<organism evidence="2 3">
    <name type="scientific">Racocetra fulgida</name>
    <dbReference type="NCBI Taxonomy" id="60492"/>
    <lineage>
        <taxon>Eukaryota</taxon>
        <taxon>Fungi</taxon>
        <taxon>Fungi incertae sedis</taxon>
        <taxon>Mucoromycota</taxon>
        <taxon>Glomeromycotina</taxon>
        <taxon>Glomeromycetes</taxon>
        <taxon>Diversisporales</taxon>
        <taxon>Gigasporaceae</taxon>
        <taxon>Racocetra</taxon>
    </lineage>
</organism>
<gene>
    <name evidence="2" type="ORF">RFULGI_LOCUS19070</name>
</gene>
<dbReference type="EMBL" id="CAJVPZ010089429">
    <property type="protein sequence ID" value="CAG8814125.1"/>
    <property type="molecule type" value="Genomic_DNA"/>
</dbReference>
<proteinExistence type="predicted"/>
<accession>A0A9N9PEP3</accession>
<dbReference type="Proteomes" id="UP000789396">
    <property type="component" value="Unassembled WGS sequence"/>
</dbReference>
<evidence type="ECO:0000313" key="2">
    <source>
        <dbReference type="EMBL" id="CAG8814125.1"/>
    </source>
</evidence>
<name>A0A9N9PEP3_9GLOM</name>
<dbReference type="AlphaFoldDB" id="A0A9N9PEP3"/>
<sequence length="101" mass="11902">NAVNTKFQEIQNASRQQLQELATALFPNIRVRENINLEEDMDNFYQQSSGSKTLQEFSEDYLTLNRENQQQRARIRQLENEIATLKVLTELENQELTTKIQ</sequence>
<reference evidence="2" key="1">
    <citation type="submission" date="2021-06" db="EMBL/GenBank/DDBJ databases">
        <authorList>
            <person name="Kallberg Y."/>
            <person name="Tangrot J."/>
            <person name="Rosling A."/>
        </authorList>
    </citation>
    <scope>NUCLEOTIDE SEQUENCE</scope>
    <source>
        <strain evidence="2">IN212</strain>
    </source>
</reference>
<evidence type="ECO:0000256" key="1">
    <source>
        <dbReference type="SAM" id="Coils"/>
    </source>
</evidence>
<comment type="caution">
    <text evidence="2">The sequence shown here is derived from an EMBL/GenBank/DDBJ whole genome shotgun (WGS) entry which is preliminary data.</text>
</comment>
<keyword evidence="3" id="KW-1185">Reference proteome</keyword>